<keyword evidence="6" id="KW-1185">Reference proteome</keyword>
<dbReference type="PROSITE" id="PS00061">
    <property type="entry name" value="ADH_SHORT"/>
    <property type="match status" value="1"/>
</dbReference>
<reference evidence="5 6" key="1">
    <citation type="submission" date="2016-07" db="EMBL/GenBank/DDBJ databases">
        <title>Pervasive Adenine N6-methylation of Active Genes in Fungi.</title>
        <authorList>
            <consortium name="DOE Joint Genome Institute"/>
            <person name="Mondo S.J."/>
            <person name="Dannebaum R.O."/>
            <person name="Kuo R.C."/>
            <person name="Labutti K."/>
            <person name="Haridas S."/>
            <person name="Kuo A."/>
            <person name="Salamov A."/>
            <person name="Ahrendt S.R."/>
            <person name="Lipzen A."/>
            <person name="Sullivan W."/>
            <person name="Andreopoulos W.B."/>
            <person name="Clum A."/>
            <person name="Lindquist E."/>
            <person name="Daum C."/>
            <person name="Ramamoorthy G.K."/>
            <person name="Gryganskyi A."/>
            <person name="Culley D."/>
            <person name="Magnuson J.K."/>
            <person name="James T.Y."/>
            <person name="O'Malley M.A."/>
            <person name="Stajich J.E."/>
            <person name="Spatafora J.W."/>
            <person name="Visel A."/>
            <person name="Grigoriev I.V."/>
        </authorList>
    </citation>
    <scope>NUCLEOTIDE SEQUENCE [LARGE SCALE GENOMIC DNA]</scope>
    <source>
        <strain evidence="5 6">NRRL 2496</strain>
    </source>
</reference>
<dbReference type="PRINTS" id="PR00080">
    <property type="entry name" value="SDRFAMILY"/>
</dbReference>
<keyword evidence="3" id="KW-0560">Oxidoreductase</keyword>
<evidence type="ECO:0000313" key="5">
    <source>
        <dbReference type="EMBL" id="ORZ01094.1"/>
    </source>
</evidence>
<evidence type="ECO:0000256" key="1">
    <source>
        <dbReference type="ARBA" id="ARBA00006484"/>
    </source>
</evidence>
<dbReference type="InParanoid" id="A0A1X2HNY5"/>
<evidence type="ECO:0000256" key="4">
    <source>
        <dbReference type="RuleBase" id="RU000363"/>
    </source>
</evidence>
<evidence type="ECO:0000256" key="2">
    <source>
        <dbReference type="ARBA" id="ARBA00022857"/>
    </source>
</evidence>
<protein>
    <recommendedName>
        <fullName evidence="7">NAD(P)-binding protein</fullName>
    </recommendedName>
</protein>
<dbReference type="GO" id="GO:0005737">
    <property type="term" value="C:cytoplasm"/>
    <property type="evidence" value="ECO:0007669"/>
    <property type="project" value="TreeGrafter"/>
</dbReference>
<keyword evidence="2" id="KW-0521">NADP</keyword>
<name>A0A1X2HNY5_SYNRA</name>
<gene>
    <name evidence="5" type="ORF">BCR43DRAFT_469545</name>
</gene>
<comment type="caution">
    <text evidence="5">The sequence shown here is derived from an EMBL/GenBank/DDBJ whole genome shotgun (WGS) entry which is preliminary data.</text>
</comment>
<dbReference type="EMBL" id="MCGN01000002">
    <property type="protein sequence ID" value="ORZ01094.1"/>
    <property type="molecule type" value="Genomic_DNA"/>
</dbReference>
<dbReference type="GO" id="GO:0016616">
    <property type="term" value="F:oxidoreductase activity, acting on the CH-OH group of donors, NAD or NADP as acceptor"/>
    <property type="evidence" value="ECO:0007669"/>
    <property type="project" value="TreeGrafter"/>
</dbReference>
<evidence type="ECO:0000256" key="3">
    <source>
        <dbReference type="ARBA" id="ARBA00023002"/>
    </source>
</evidence>
<dbReference type="PANTHER" id="PTHR44229:SF4">
    <property type="entry name" value="15-HYDROXYPROSTAGLANDIN DEHYDROGENASE [NAD(+)]"/>
    <property type="match status" value="1"/>
</dbReference>
<dbReference type="PANTHER" id="PTHR44229">
    <property type="entry name" value="15-HYDROXYPROSTAGLANDIN DEHYDROGENASE [NAD(+)]"/>
    <property type="match status" value="1"/>
</dbReference>
<organism evidence="5 6">
    <name type="scientific">Syncephalastrum racemosum</name>
    <name type="common">Filamentous fungus</name>
    <dbReference type="NCBI Taxonomy" id="13706"/>
    <lineage>
        <taxon>Eukaryota</taxon>
        <taxon>Fungi</taxon>
        <taxon>Fungi incertae sedis</taxon>
        <taxon>Mucoromycota</taxon>
        <taxon>Mucoromycotina</taxon>
        <taxon>Mucoromycetes</taxon>
        <taxon>Mucorales</taxon>
        <taxon>Syncephalastraceae</taxon>
        <taxon>Syncephalastrum</taxon>
    </lineage>
</organism>
<proteinExistence type="inferred from homology"/>
<dbReference type="OrthoDB" id="5840532at2759"/>
<dbReference type="Gene3D" id="3.40.50.720">
    <property type="entry name" value="NAD(P)-binding Rossmann-like Domain"/>
    <property type="match status" value="1"/>
</dbReference>
<dbReference type="Pfam" id="PF00106">
    <property type="entry name" value="adh_short"/>
    <property type="match status" value="1"/>
</dbReference>
<dbReference type="AlphaFoldDB" id="A0A1X2HNY5"/>
<comment type="similarity">
    <text evidence="1 4">Belongs to the short-chain dehydrogenases/reductases (SDR) family.</text>
</comment>
<dbReference type="InterPro" id="IPR002347">
    <property type="entry name" value="SDR_fam"/>
</dbReference>
<accession>A0A1X2HNY5</accession>
<dbReference type="InterPro" id="IPR020904">
    <property type="entry name" value="Sc_DH/Rdtase_CS"/>
</dbReference>
<dbReference type="SUPFAM" id="SSF51735">
    <property type="entry name" value="NAD(P)-binding Rossmann-fold domains"/>
    <property type="match status" value="1"/>
</dbReference>
<dbReference type="PRINTS" id="PR00081">
    <property type="entry name" value="GDHRDH"/>
</dbReference>
<dbReference type="Proteomes" id="UP000242180">
    <property type="component" value="Unassembled WGS sequence"/>
</dbReference>
<dbReference type="InterPro" id="IPR036291">
    <property type="entry name" value="NAD(P)-bd_dom_sf"/>
</dbReference>
<evidence type="ECO:0008006" key="7">
    <source>
        <dbReference type="Google" id="ProtNLM"/>
    </source>
</evidence>
<dbReference type="OMA" id="NCVAPHF"/>
<sequence length="281" mass="30576">MAPLEFSGKVILIYGGTSGIGKELVNRLVTLGANVIFTGTNKEKGSALEATLSSKKQAGNLSSAEAVFCQCDATDWASHGKLYTLAEERFGPVDTTVIVAGILESSDLLNDDEQESYRTIDINLTAAAKANRVAIQHFLKHKRPGCIVNTSSIYGFCGAPLAPLYTATKHAIIGLTRSYGSLFRSTDIRVNCVAPHFVDTPMVSGQSRKVASALGMVPMTRCIEAYMQAIQDKTLNGDILTVADKIIIEPRYTAPYYEHLDDLCYERKQGVLDQLLKHEPL</sequence>
<dbReference type="STRING" id="13706.A0A1X2HNY5"/>
<evidence type="ECO:0000313" key="6">
    <source>
        <dbReference type="Proteomes" id="UP000242180"/>
    </source>
</evidence>